<feature type="active site" evidence="4 5">
    <location>
        <position position="204"/>
    </location>
</feature>
<keyword evidence="4 6" id="KW-0597">Phosphoprotein</keyword>
<dbReference type="AlphaFoldDB" id="A0A5Q2N3Y9"/>
<name>A0A5Q2N3Y9_9FIRM</name>
<dbReference type="KEGG" id="hcv:FTV88_2520"/>
<evidence type="ECO:0000256" key="1">
    <source>
        <dbReference type="ARBA" id="ARBA00022801"/>
    </source>
</evidence>
<dbReference type="EC" id="3.5.1.44" evidence="4"/>
<dbReference type="PANTHER" id="PTHR42872">
    <property type="entry name" value="PROTEIN-GLUTAMATE METHYLESTERASE/PROTEIN-GLUTAMINE GLUTAMINASE"/>
    <property type="match status" value="1"/>
</dbReference>
<dbReference type="InterPro" id="IPR001789">
    <property type="entry name" value="Sig_transdc_resp-reg_receiver"/>
</dbReference>
<evidence type="ECO:0000256" key="3">
    <source>
        <dbReference type="ARBA" id="ARBA00048267"/>
    </source>
</evidence>
<accession>A0A5Q2N3Y9</accession>
<dbReference type="PIRSF" id="PIRSF000876">
    <property type="entry name" value="RR_chemtxs_CheB"/>
    <property type="match status" value="1"/>
</dbReference>
<feature type="domain" description="CheB-type methylesterase" evidence="8">
    <location>
        <begin position="163"/>
        <end position="357"/>
    </location>
</feature>
<dbReference type="GO" id="GO:0000156">
    <property type="term" value="F:phosphorelay response regulator activity"/>
    <property type="evidence" value="ECO:0007669"/>
    <property type="project" value="InterPro"/>
</dbReference>
<dbReference type="SUPFAM" id="SSF52738">
    <property type="entry name" value="Methylesterase CheB, C-terminal domain"/>
    <property type="match status" value="1"/>
</dbReference>
<proteinExistence type="inferred from homology"/>
<dbReference type="Pfam" id="PF00072">
    <property type="entry name" value="Response_reg"/>
    <property type="match status" value="1"/>
</dbReference>
<dbReference type="EMBL" id="CP045875">
    <property type="protein sequence ID" value="QGG48613.1"/>
    <property type="molecule type" value="Genomic_DNA"/>
</dbReference>
<dbReference type="SUPFAM" id="SSF52172">
    <property type="entry name" value="CheY-like"/>
    <property type="match status" value="1"/>
</dbReference>
<feature type="active site" evidence="4 5">
    <location>
        <position position="302"/>
    </location>
</feature>
<dbReference type="GO" id="GO:0006935">
    <property type="term" value="P:chemotaxis"/>
    <property type="evidence" value="ECO:0007669"/>
    <property type="project" value="UniProtKB-UniRule"/>
</dbReference>
<keyword evidence="1 4" id="KW-0378">Hydrolase</keyword>
<dbReference type="OrthoDB" id="9793421at2"/>
<evidence type="ECO:0000256" key="6">
    <source>
        <dbReference type="PROSITE-ProRule" id="PRU00169"/>
    </source>
</evidence>
<sequence>MKKYGLLVVDNSSFMRRCISLIIEKDPALFVIAIARNGRDAIEKIERLQPDLVTMDLEMPEMNGLEALEVIMKKCPVPVVMLSNHTEEGAQSTIKALELGAVDVILKSHLVSDCANPAVIADFLHRIKSLAKEASIKKEKLALQAQEESFVEQKKVVTVREKPFVNGACKLLIIGSSTGGPSALQSILPRFSKDTAIPIVVLQHMPEGFTKALAERFNNFCQLPVKEAEKGEYLLPGRIYIGPAGFQTRLQQDQDGSVYFHVYTTESESHLYKPSINITLFSAAPIYRENLLTVILTGMGNDGMEGCKKVKHYQGTVIVEAEESCIVYGMPKAVHEAGYADIKVPLPHIYQQVLRFI</sequence>
<dbReference type="CDD" id="cd16432">
    <property type="entry name" value="CheB_Rec"/>
    <property type="match status" value="1"/>
</dbReference>
<evidence type="ECO:0000313" key="10">
    <source>
        <dbReference type="Proteomes" id="UP000366051"/>
    </source>
</evidence>
<dbReference type="PANTHER" id="PTHR42872:SF3">
    <property type="entry name" value="PROTEIN-GLUTAMATE METHYLESTERASE_PROTEIN-GLUTAMINE GLUTAMINASE 1"/>
    <property type="match status" value="1"/>
</dbReference>
<dbReference type="GO" id="GO:0050568">
    <property type="term" value="F:protein-glutamine glutaminase activity"/>
    <property type="evidence" value="ECO:0007669"/>
    <property type="project" value="UniProtKB-UniRule"/>
</dbReference>
<evidence type="ECO:0000259" key="7">
    <source>
        <dbReference type="PROSITE" id="PS50110"/>
    </source>
</evidence>
<feature type="modified residue" description="4-aspartylphosphate" evidence="4 6">
    <location>
        <position position="56"/>
    </location>
</feature>
<comment type="similarity">
    <text evidence="4">Belongs to the CheB family.</text>
</comment>
<keyword evidence="4" id="KW-0963">Cytoplasm</keyword>
<evidence type="ECO:0000259" key="8">
    <source>
        <dbReference type="PROSITE" id="PS50122"/>
    </source>
</evidence>
<dbReference type="InterPro" id="IPR035909">
    <property type="entry name" value="CheB_C"/>
</dbReference>
<dbReference type="HAMAP" id="MF_00099">
    <property type="entry name" value="CheB_chemtxs"/>
    <property type="match status" value="1"/>
</dbReference>
<dbReference type="GO" id="GO:0005737">
    <property type="term" value="C:cytoplasm"/>
    <property type="evidence" value="ECO:0007669"/>
    <property type="project" value="UniProtKB-SubCell"/>
</dbReference>
<dbReference type="GO" id="GO:0008984">
    <property type="term" value="F:protein-glutamate methylesterase activity"/>
    <property type="evidence" value="ECO:0007669"/>
    <property type="project" value="UniProtKB-UniRule"/>
</dbReference>
<keyword evidence="4 5" id="KW-0145">Chemotaxis</keyword>
<evidence type="ECO:0000256" key="2">
    <source>
        <dbReference type="ARBA" id="ARBA00024867"/>
    </source>
</evidence>
<comment type="PTM">
    <text evidence="4">Phosphorylated by CheA. Phosphorylation of the N-terminal regulatory domain activates the methylesterase activity.</text>
</comment>
<dbReference type="Gene3D" id="3.40.50.180">
    <property type="entry name" value="Methylesterase CheB, C-terminal domain"/>
    <property type="match status" value="1"/>
</dbReference>
<dbReference type="PROSITE" id="PS50110">
    <property type="entry name" value="RESPONSE_REGULATORY"/>
    <property type="match status" value="1"/>
</dbReference>
<feature type="active site" evidence="4 5">
    <location>
        <position position="177"/>
    </location>
</feature>
<comment type="function">
    <text evidence="4">Involved in chemotaxis. Part of a chemotaxis signal transduction system that modulates chemotaxis in response to various stimuli. Catalyzes the demethylation of specific methylglutamate residues introduced into the chemoreceptors (methyl-accepting chemotaxis proteins or MCP) by CheR. Also mediates the irreversible deamidation of specific glutamine residues to glutamic acid.</text>
</comment>
<comment type="function">
    <text evidence="2">May play the central regulatory role in sporulation. It may be an element of the effector pathway responsible for the activation of sporulation genes in response to nutritional stress. Spo0A may act in concert with spo0H (a sigma factor) to control the expression of some genes that are critical to the sporulation process.</text>
</comment>
<dbReference type="SMART" id="SM00448">
    <property type="entry name" value="REC"/>
    <property type="match status" value="1"/>
</dbReference>
<feature type="domain" description="Response regulatory" evidence="7">
    <location>
        <begin position="5"/>
        <end position="122"/>
    </location>
</feature>
<reference evidence="10" key="1">
    <citation type="submission" date="2019-11" db="EMBL/GenBank/DDBJ databases">
        <title>Genome sequence of Heliorestis convoluta strain HH, an alkaliphilic and minimalistic phototrophic bacterium from a soda lake in Egypt.</title>
        <authorList>
            <person name="Dewey E.D."/>
            <person name="Stokes L.M."/>
            <person name="Burchell B.M."/>
            <person name="Shaffer K.N."/>
            <person name="Huntington A.M."/>
            <person name="Baker J.M."/>
            <person name="Nadendla S."/>
            <person name="Giglio M.G."/>
            <person name="Touchman J.W."/>
            <person name="Blankenship R.E."/>
            <person name="Madigan M.T."/>
            <person name="Sattley W.M."/>
        </authorList>
    </citation>
    <scope>NUCLEOTIDE SEQUENCE [LARGE SCALE GENOMIC DNA]</scope>
    <source>
        <strain evidence="10">HH</strain>
    </source>
</reference>
<dbReference type="InterPro" id="IPR000673">
    <property type="entry name" value="Sig_transdc_resp-reg_Me-estase"/>
</dbReference>
<dbReference type="InterPro" id="IPR008248">
    <property type="entry name" value="CheB-like"/>
</dbReference>
<dbReference type="Proteomes" id="UP000366051">
    <property type="component" value="Chromosome"/>
</dbReference>
<evidence type="ECO:0000256" key="4">
    <source>
        <dbReference type="HAMAP-Rule" id="MF_00099"/>
    </source>
</evidence>
<comment type="domain">
    <text evidence="4">Contains a C-terminal catalytic domain, and an N-terminal region which modulates catalytic activity.</text>
</comment>
<dbReference type="InterPro" id="IPR011006">
    <property type="entry name" value="CheY-like_superfamily"/>
</dbReference>
<dbReference type="Pfam" id="PF01339">
    <property type="entry name" value="CheB_methylest"/>
    <property type="match status" value="1"/>
</dbReference>
<protein>
    <recommendedName>
        <fullName evidence="4">Protein-glutamate methylesterase/protein-glutamine glutaminase</fullName>
        <ecNumber evidence="4">3.1.1.61</ecNumber>
        <ecNumber evidence="4">3.5.1.44</ecNumber>
    </recommendedName>
</protein>
<comment type="catalytic activity">
    <reaction evidence="4">
        <text>L-glutaminyl-[protein] + H2O = L-glutamyl-[protein] + NH4(+)</text>
        <dbReference type="Rhea" id="RHEA:16441"/>
        <dbReference type="Rhea" id="RHEA-COMP:10207"/>
        <dbReference type="Rhea" id="RHEA-COMP:10208"/>
        <dbReference type="ChEBI" id="CHEBI:15377"/>
        <dbReference type="ChEBI" id="CHEBI:28938"/>
        <dbReference type="ChEBI" id="CHEBI:29973"/>
        <dbReference type="ChEBI" id="CHEBI:30011"/>
        <dbReference type="EC" id="3.5.1.44"/>
    </reaction>
</comment>
<dbReference type="RefSeq" id="WP_153725750.1">
    <property type="nucleotide sequence ID" value="NZ_CP045875.1"/>
</dbReference>
<evidence type="ECO:0000313" key="9">
    <source>
        <dbReference type="EMBL" id="QGG48613.1"/>
    </source>
</evidence>
<comment type="catalytic activity">
    <reaction evidence="3 4">
        <text>[protein]-L-glutamate 5-O-methyl ester + H2O = L-glutamyl-[protein] + methanol + H(+)</text>
        <dbReference type="Rhea" id="RHEA:23236"/>
        <dbReference type="Rhea" id="RHEA-COMP:10208"/>
        <dbReference type="Rhea" id="RHEA-COMP:10311"/>
        <dbReference type="ChEBI" id="CHEBI:15377"/>
        <dbReference type="ChEBI" id="CHEBI:15378"/>
        <dbReference type="ChEBI" id="CHEBI:17790"/>
        <dbReference type="ChEBI" id="CHEBI:29973"/>
        <dbReference type="ChEBI" id="CHEBI:82795"/>
        <dbReference type="EC" id="3.1.1.61"/>
    </reaction>
</comment>
<dbReference type="Gene3D" id="3.40.50.2300">
    <property type="match status" value="1"/>
</dbReference>
<evidence type="ECO:0000256" key="5">
    <source>
        <dbReference type="PROSITE-ProRule" id="PRU00050"/>
    </source>
</evidence>
<dbReference type="NCBIfam" id="NF001965">
    <property type="entry name" value="PRK00742.1"/>
    <property type="match status" value="1"/>
</dbReference>
<comment type="subcellular location">
    <subcellularLocation>
        <location evidence="4">Cytoplasm</location>
    </subcellularLocation>
</comment>
<organism evidence="9 10">
    <name type="scientific">Heliorestis convoluta</name>
    <dbReference type="NCBI Taxonomy" id="356322"/>
    <lineage>
        <taxon>Bacteria</taxon>
        <taxon>Bacillati</taxon>
        <taxon>Bacillota</taxon>
        <taxon>Clostridia</taxon>
        <taxon>Eubacteriales</taxon>
        <taxon>Heliobacteriaceae</taxon>
        <taxon>Heliorestis</taxon>
    </lineage>
</organism>
<keyword evidence="10" id="KW-1185">Reference proteome</keyword>
<dbReference type="PROSITE" id="PS50122">
    <property type="entry name" value="CHEB"/>
    <property type="match status" value="1"/>
</dbReference>
<dbReference type="EC" id="3.1.1.61" evidence="4"/>
<gene>
    <name evidence="4" type="primary">cheB</name>
    <name evidence="9" type="ORF">FTV88_2520</name>
</gene>
<dbReference type="CDD" id="cd17541">
    <property type="entry name" value="REC_CheB-like"/>
    <property type="match status" value="1"/>
</dbReference>